<dbReference type="AlphaFoldDB" id="A0A7J6AVJ2"/>
<dbReference type="InterPro" id="IPR036116">
    <property type="entry name" value="FN3_sf"/>
</dbReference>
<feature type="compositionally biased region" description="Acidic residues" evidence="1">
    <location>
        <begin position="313"/>
        <end position="322"/>
    </location>
</feature>
<feature type="transmembrane region" description="Helical" evidence="2">
    <location>
        <begin position="222"/>
        <end position="248"/>
    </location>
</feature>
<sequence>MRILSLLYFYFMVIDSQGIVLVPAPVNVEVLSNNFIHILQWSPGNGTQPGTIYKVKVGQKRARSINGTSIDISGYMKSIDQPHKIQLWASFGNNSSSSVNMHFDPYTSTIIGPPKLTLSGCGDCLNISIDLPSRQSAYDNFYKAINFDIHWSKVTDEKDDCHKPHTYDQSKQSLPYSYVLRYLQPGERYCVLVQPVSLSIPKHNLLSSCSCEFTSRIEHRGVAFLAGWVIGSVLVGLCLLSLISSLIYTRFLCNPNVRLPKALIVYGPIYFLTPEETCISVAQVEYGIQIHKPKDHQHKKKEKGNGLYKNNDDVDEDEDEDEENHHGYMGRAVHSASKITGSRSSAPVCEVAENPGGCSFEDTPTDTKETSLLSPLQCDGVKVVLKSMQPEEEEANEPSEAKDPLLPLLLKELHEDSLTAAKPQTGSSSELHTALLLHTQTELQTSQEDEDDISDASVCDHTGTGYMASHTGTVDKQNYSSDDEEEDCTSNYMSR</sequence>
<keyword evidence="3" id="KW-0732">Signal</keyword>
<evidence type="ECO:0000313" key="6">
    <source>
        <dbReference type="EMBL" id="KAF4086710.1"/>
    </source>
</evidence>
<feature type="domain" description="Interferon/interleukin receptor" evidence="5">
    <location>
        <begin position="109"/>
        <end position="214"/>
    </location>
</feature>
<evidence type="ECO:0000313" key="7">
    <source>
        <dbReference type="Proteomes" id="UP000593565"/>
    </source>
</evidence>
<organism evidence="6 7">
    <name type="scientific">Ameiurus melas</name>
    <name type="common">Black bullhead</name>
    <name type="synonym">Silurus melas</name>
    <dbReference type="NCBI Taxonomy" id="219545"/>
    <lineage>
        <taxon>Eukaryota</taxon>
        <taxon>Metazoa</taxon>
        <taxon>Chordata</taxon>
        <taxon>Craniata</taxon>
        <taxon>Vertebrata</taxon>
        <taxon>Euteleostomi</taxon>
        <taxon>Actinopterygii</taxon>
        <taxon>Neopterygii</taxon>
        <taxon>Teleostei</taxon>
        <taxon>Ostariophysi</taxon>
        <taxon>Siluriformes</taxon>
        <taxon>Ictaluridae</taxon>
        <taxon>Ameiurus</taxon>
    </lineage>
</organism>
<protein>
    <submittedName>
        <fullName evidence="6">Uncharacterized protein</fullName>
    </submittedName>
</protein>
<keyword evidence="2" id="KW-0472">Membrane</keyword>
<dbReference type="InterPro" id="IPR050650">
    <property type="entry name" value="Type-II_Cytokine-TF_Rcpt"/>
</dbReference>
<keyword evidence="7" id="KW-1185">Reference proteome</keyword>
<dbReference type="Proteomes" id="UP000593565">
    <property type="component" value="Unassembled WGS sequence"/>
</dbReference>
<evidence type="ECO:0000256" key="3">
    <source>
        <dbReference type="SAM" id="SignalP"/>
    </source>
</evidence>
<dbReference type="PANTHER" id="PTHR20859">
    <property type="entry name" value="INTERFERON/INTERLEUKIN RECEPTOR"/>
    <property type="match status" value="1"/>
</dbReference>
<dbReference type="Gene3D" id="2.60.40.10">
    <property type="entry name" value="Immunoglobulins"/>
    <property type="match status" value="1"/>
</dbReference>
<evidence type="ECO:0000256" key="2">
    <source>
        <dbReference type="SAM" id="Phobius"/>
    </source>
</evidence>
<proteinExistence type="predicted"/>
<feature type="region of interest" description="Disordered" evidence="1">
    <location>
        <begin position="294"/>
        <end position="329"/>
    </location>
</feature>
<feature type="region of interest" description="Disordered" evidence="1">
    <location>
        <begin position="442"/>
        <end position="495"/>
    </location>
</feature>
<feature type="signal peptide" evidence="3">
    <location>
        <begin position="1"/>
        <end position="18"/>
    </location>
</feature>
<comment type="caution">
    <text evidence="6">The sequence shown here is derived from an EMBL/GenBank/DDBJ whole genome shotgun (WGS) entry which is preliminary data.</text>
</comment>
<feature type="compositionally biased region" description="Polar residues" evidence="1">
    <location>
        <begin position="470"/>
        <end position="480"/>
    </location>
</feature>
<evidence type="ECO:0000259" key="4">
    <source>
        <dbReference type="Pfam" id="PF01108"/>
    </source>
</evidence>
<keyword evidence="2" id="KW-0812">Transmembrane</keyword>
<evidence type="ECO:0000259" key="5">
    <source>
        <dbReference type="Pfam" id="PF09294"/>
    </source>
</evidence>
<accession>A0A7J6AVJ2</accession>
<dbReference type="PANTHER" id="PTHR20859:SF53">
    <property type="entry name" value="INTERLEUKIN-22 RECEPTOR SUBUNIT ALPHA-1"/>
    <property type="match status" value="1"/>
</dbReference>
<evidence type="ECO:0000256" key="1">
    <source>
        <dbReference type="SAM" id="MobiDB-lite"/>
    </source>
</evidence>
<dbReference type="InterPro" id="IPR013783">
    <property type="entry name" value="Ig-like_fold"/>
</dbReference>
<reference evidence="6 7" key="1">
    <citation type="submission" date="2020-02" db="EMBL/GenBank/DDBJ databases">
        <title>A chromosome-scale genome assembly of the black bullhead catfish (Ameiurus melas).</title>
        <authorList>
            <person name="Wen M."/>
            <person name="Zham M."/>
            <person name="Cabau C."/>
            <person name="Klopp C."/>
            <person name="Donnadieu C."/>
            <person name="Roques C."/>
            <person name="Bouchez O."/>
            <person name="Lampietro C."/>
            <person name="Jouanno E."/>
            <person name="Herpin A."/>
            <person name="Louis A."/>
            <person name="Berthelot C."/>
            <person name="Parey E."/>
            <person name="Roest-Crollius H."/>
            <person name="Braasch I."/>
            <person name="Postlethwait J."/>
            <person name="Robinson-Rechavi M."/>
            <person name="Echchiki A."/>
            <person name="Begum T."/>
            <person name="Montfort J."/>
            <person name="Schartl M."/>
            <person name="Bobe J."/>
            <person name="Guiguen Y."/>
        </authorList>
    </citation>
    <scope>NUCLEOTIDE SEQUENCE [LARGE SCALE GENOMIC DNA]</scope>
    <source>
        <strain evidence="6">M_S1</strain>
        <tissue evidence="6">Blood</tissue>
    </source>
</reference>
<dbReference type="InterPro" id="IPR015373">
    <property type="entry name" value="Interferon/interleukin_rcp_dom"/>
</dbReference>
<feature type="domain" description="Fibronectin type-III" evidence="4">
    <location>
        <begin position="4"/>
        <end position="97"/>
    </location>
</feature>
<dbReference type="Pfam" id="PF09294">
    <property type="entry name" value="Interfer-bind"/>
    <property type="match status" value="1"/>
</dbReference>
<feature type="chain" id="PRO_5029442979" evidence="3">
    <location>
        <begin position="19"/>
        <end position="495"/>
    </location>
</feature>
<gene>
    <name evidence="6" type="ORF">AMELA_G00087430</name>
</gene>
<dbReference type="SUPFAM" id="SSF49265">
    <property type="entry name" value="Fibronectin type III"/>
    <property type="match status" value="2"/>
</dbReference>
<dbReference type="InterPro" id="IPR003961">
    <property type="entry name" value="FN3_dom"/>
</dbReference>
<name>A0A7J6AVJ2_AMEME</name>
<dbReference type="EMBL" id="JAAGNN010000007">
    <property type="protein sequence ID" value="KAF4086710.1"/>
    <property type="molecule type" value="Genomic_DNA"/>
</dbReference>
<keyword evidence="2" id="KW-1133">Transmembrane helix</keyword>
<dbReference type="GO" id="GO:0004896">
    <property type="term" value="F:cytokine receptor activity"/>
    <property type="evidence" value="ECO:0007669"/>
    <property type="project" value="TreeGrafter"/>
</dbReference>
<dbReference type="Pfam" id="PF01108">
    <property type="entry name" value="Tissue_fac"/>
    <property type="match status" value="1"/>
</dbReference>
<dbReference type="GO" id="GO:0005886">
    <property type="term" value="C:plasma membrane"/>
    <property type="evidence" value="ECO:0007669"/>
    <property type="project" value="TreeGrafter"/>
</dbReference>